<gene>
    <name evidence="3" type="ORF">DFR51_1829</name>
    <name evidence="2" type="ORF">SmB9_29220</name>
</gene>
<dbReference type="KEGG" id="smic:SmB9_29220"/>
<reference evidence="2 4" key="1">
    <citation type="submission" date="2018-06" db="EMBL/GenBank/DDBJ databases">
        <title>Complete Genome Sequence of the Microcystin-Degrading Bacterium Sphingosinicella microcystinivorans Strain B-9.</title>
        <authorList>
            <person name="Jin H."/>
            <person name="Nishizawa T."/>
            <person name="Guo Y."/>
            <person name="Nishizawa A."/>
            <person name="Park H."/>
            <person name="Kato H."/>
            <person name="Tsuji K."/>
            <person name="Harada K."/>
        </authorList>
    </citation>
    <scope>NUCLEOTIDE SEQUENCE [LARGE SCALE GENOMIC DNA]</scope>
    <source>
        <strain evidence="2 4">B9</strain>
    </source>
</reference>
<accession>A0AAD1G221</accession>
<evidence type="ECO:0000313" key="5">
    <source>
        <dbReference type="Proteomes" id="UP000276029"/>
    </source>
</evidence>
<dbReference type="RefSeq" id="WP_121049496.1">
    <property type="nucleotide sequence ID" value="NZ_AP018711.1"/>
</dbReference>
<dbReference type="Pfam" id="PF05284">
    <property type="entry name" value="DUF736"/>
    <property type="match status" value="1"/>
</dbReference>
<dbReference type="Proteomes" id="UP000276029">
    <property type="component" value="Unassembled WGS sequence"/>
</dbReference>
<evidence type="ECO:0000313" key="3">
    <source>
        <dbReference type="EMBL" id="RKS92242.1"/>
    </source>
</evidence>
<name>A0AAD1G221_SPHMI</name>
<dbReference type="InterPro" id="IPR007948">
    <property type="entry name" value="DUF736"/>
</dbReference>
<dbReference type="EMBL" id="AP018711">
    <property type="protein sequence ID" value="BBE35264.1"/>
    <property type="molecule type" value="Genomic_DNA"/>
</dbReference>
<protein>
    <submittedName>
        <fullName evidence="3">Uncharacterized protein DUF736</fullName>
    </submittedName>
</protein>
<evidence type="ECO:0000313" key="4">
    <source>
        <dbReference type="Proteomes" id="UP000275727"/>
    </source>
</evidence>
<sequence>MNIGEFTRKDNGSVSGFIAEPTYDFGNVYLAKVESTNEGAPPFDLMTPTPRGRPFKLGSLWEDHAEETGEVYFSGYIVSGASGYVRIRLLRSRQNPNLWNVVRNVPGERRRGAQQVELPQPPAAKRQRKAKAPAPVEPEREAA</sequence>
<dbReference type="AlphaFoldDB" id="A0AAD1G221"/>
<proteinExistence type="predicted"/>
<keyword evidence="5" id="KW-1185">Reference proteome</keyword>
<reference evidence="3 5" key="2">
    <citation type="submission" date="2018-10" db="EMBL/GenBank/DDBJ databases">
        <title>Genomic Encyclopedia of Type Strains, Phase IV (KMG-IV): sequencing the most valuable type-strain genomes for metagenomic binning, comparative biology and taxonomic classification.</title>
        <authorList>
            <person name="Goeker M."/>
        </authorList>
    </citation>
    <scope>NUCLEOTIDE SEQUENCE [LARGE SCALE GENOMIC DNA]</scope>
    <source>
        <strain evidence="3 5">DSM 19791</strain>
    </source>
</reference>
<dbReference type="EMBL" id="RBWX01000007">
    <property type="protein sequence ID" value="RKS92242.1"/>
    <property type="molecule type" value="Genomic_DNA"/>
</dbReference>
<evidence type="ECO:0000256" key="1">
    <source>
        <dbReference type="SAM" id="MobiDB-lite"/>
    </source>
</evidence>
<evidence type="ECO:0000313" key="2">
    <source>
        <dbReference type="EMBL" id="BBE35264.1"/>
    </source>
</evidence>
<feature type="region of interest" description="Disordered" evidence="1">
    <location>
        <begin position="109"/>
        <end position="143"/>
    </location>
</feature>
<dbReference type="Proteomes" id="UP000275727">
    <property type="component" value="Chromosome"/>
</dbReference>
<organism evidence="2 4">
    <name type="scientific">Sphingosinicella microcystinivorans</name>
    <dbReference type="NCBI Taxonomy" id="335406"/>
    <lineage>
        <taxon>Bacteria</taxon>
        <taxon>Pseudomonadati</taxon>
        <taxon>Pseudomonadota</taxon>
        <taxon>Alphaproteobacteria</taxon>
        <taxon>Sphingomonadales</taxon>
        <taxon>Sphingosinicellaceae</taxon>
        <taxon>Sphingosinicella</taxon>
    </lineage>
</organism>